<organism evidence="1 2">
    <name type="scientific">Rattus norvegicus</name>
    <name type="common">Rat</name>
    <dbReference type="NCBI Taxonomy" id="10116"/>
    <lineage>
        <taxon>Eukaryota</taxon>
        <taxon>Metazoa</taxon>
        <taxon>Chordata</taxon>
        <taxon>Craniata</taxon>
        <taxon>Vertebrata</taxon>
        <taxon>Euteleostomi</taxon>
        <taxon>Mammalia</taxon>
        <taxon>Eutheria</taxon>
        <taxon>Euarchontoglires</taxon>
        <taxon>Glires</taxon>
        <taxon>Rodentia</taxon>
        <taxon>Myomorpha</taxon>
        <taxon>Muroidea</taxon>
        <taxon>Muridae</taxon>
        <taxon>Murinae</taxon>
        <taxon>Rattus</taxon>
    </lineage>
</organism>
<dbReference type="Proteomes" id="UP000234681">
    <property type="component" value="Chromosome 2"/>
</dbReference>
<accession>A6K2T5</accession>
<dbReference type="AlphaFoldDB" id="A6K2T5"/>
<protein>
    <submittedName>
        <fullName evidence="1">RCG51885</fullName>
    </submittedName>
</protein>
<name>A6K2T5_RAT</name>
<proteinExistence type="predicted"/>
<sequence length="96" mass="10832">MTSDGCRMNIQWSNGSLGVLAAVKWSKLRVILHYVKQKNRVCNQIKPHLEPGLPLDSATSSADKLLLSLVSFKFPMIRSQNIPKLHSYLPHPPRRA</sequence>
<evidence type="ECO:0000313" key="1">
    <source>
        <dbReference type="EMBL" id="EDL85765.1"/>
    </source>
</evidence>
<reference evidence="1 2" key="1">
    <citation type="submission" date="2005-09" db="EMBL/GenBank/DDBJ databases">
        <authorList>
            <person name="Mural R.J."/>
            <person name="Li P.W."/>
            <person name="Adams M.D."/>
            <person name="Amanatides P.G."/>
            <person name="Baden-Tillson H."/>
            <person name="Barnstead M."/>
            <person name="Chin S.H."/>
            <person name="Dew I."/>
            <person name="Evans C.A."/>
            <person name="Ferriera S."/>
            <person name="Flanigan M."/>
            <person name="Fosler C."/>
            <person name="Glodek A."/>
            <person name="Gu Z."/>
            <person name="Holt R.A."/>
            <person name="Jennings D."/>
            <person name="Kraft C.L."/>
            <person name="Lu F."/>
            <person name="Nguyen T."/>
            <person name="Nusskern D.R."/>
            <person name="Pfannkoch C.M."/>
            <person name="Sitter C."/>
            <person name="Sutton G.G."/>
            <person name="Venter J.C."/>
            <person name="Wang Z."/>
            <person name="Woodage T."/>
            <person name="Zheng X.H."/>
            <person name="Zhong F."/>
        </authorList>
    </citation>
    <scope>NUCLEOTIDE SEQUENCE [LARGE SCALE GENOMIC DNA]</scope>
    <source>
        <strain>BN</strain>
        <strain evidence="2">Sprague-Dawley</strain>
    </source>
</reference>
<dbReference type="EMBL" id="CH474015">
    <property type="protein sequence ID" value="EDL85765.1"/>
    <property type="molecule type" value="Genomic_DNA"/>
</dbReference>
<evidence type="ECO:0000313" key="2">
    <source>
        <dbReference type="Proteomes" id="UP000234681"/>
    </source>
</evidence>
<gene>
    <name evidence="1" type="ORF">rCG_51885</name>
</gene>